<dbReference type="AlphaFoldDB" id="A0A7K7AF88"/>
<protein>
    <submittedName>
        <fullName evidence="1">GPAT2 acyltransferase</fullName>
    </submittedName>
</protein>
<evidence type="ECO:0000313" key="1">
    <source>
        <dbReference type="EMBL" id="NWX94751.1"/>
    </source>
</evidence>
<dbReference type="GO" id="GO:0016746">
    <property type="term" value="F:acyltransferase activity"/>
    <property type="evidence" value="ECO:0007669"/>
    <property type="project" value="UniProtKB-KW"/>
</dbReference>
<dbReference type="Proteomes" id="UP000538817">
    <property type="component" value="Unassembled WGS sequence"/>
</dbReference>
<gene>
    <name evidence="1" type="primary">Gpat2</name>
    <name evidence="1" type="ORF">NOTPEN_R14682</name>
</gene>
<keyword evidence="2" id="KW-1185">Reference proteome</keyword>
<dbReference type="EMBL" id="VZSG01003950">
    <property type="protein sequence ID" value="NWX94751.1"/>
    <property type="molecule type" value="Genomic_DNA"/>
</dbReference>
<keyword evidence="1" id="KW-0012">Acyltransferase</keyword>
<reference evidence="1 2" key="1">
    <citation type="submission" date="2019-09" db="EMBL/GenBank/DDBJ databases">
        <title>Bird 10,000 Genomes (B10K) Project - Family phase.</title>
        <authorList>
            <person name="Zhang G."/>
        </authorList>
    </citation>
    <scope>NUCLEOTIDE SEQUENCE [LARGE SCALE GENOMIC DNA]</scope>
    <source>
        <strain evidence="1">B10K-MSB-04</strain>
    </source>
</reference>
<organism evidence="1 2">
    <name type="scientific">Nothoprocta pentlandii</name>
    <dbReference type="NCBI Taxonomy" id="2585814"/>
    <lineage>
        <taxon>Eukaryota</taxon>
        <taxon>Metazoa</taxon>
        <taxon>Chordata</taxon>
        <taxon>Craniata</taxon>
        <taxon>Vertebrata</taxon>
        <taxon>Euteleostomi</taxon>
        <taxon>Archelosauria</taxon>
        <taxon>Archosauria</taxon>
        <taxon>Dinosauria</taxon>
        <taxon>Saurischia</taxon>
        <taxon>Theropoda</taxon>
        <taxon>Coelurosauria</taxon>
        <taxon>Aves</taxon>
        <taxon>Palaeognathae</taxon>
        <taxon>Tinamiformes</taxon>
        <taxon>Tinamidae</taxon>
        <taxon>Nothoprocta</taxon>
    </lineage>
</organism>
<comment type="caution">
    <text evidence="1">The sequence shown here is derived from an EMBL/GenBank/DDBJ whole genome shotgun (WGS) entry which is preliminary data.</text>
</comment>
<feature type="non-terminal residue" evidence="1">
    <location>
        <position position="1"/>
    </location>
</feature>
<proteinExistence type="predicted"/>
<sequence>FTPLPRMKTWICDLGQKLEIFTPFLGRCRPVVGRCCQTCAPRSWDCFYQEQFSSLGFRNVLQVTEEDTRYRGWLVRRLCGVLAVCGWKVGAE</sequence>
<evidence type="ECO:0000313" key="2">
    <source>
        <dbReference type="Proteomes" id="UP000538817"/>
    </source>
</evidence>
<accession>A0A7K7AF88</accession>
<name>A0A7K7AF88_9AVES</name>
<keyword evidence="1" id="KW-0808">Transferase</keyword>
<feature type="non-terminal residue" evidence="1">
    <location>
        <position position="92"/>
    </location>
</feature>